<dbReference type="SUPFAM" id="SSF46689">
    <property type="entry name" value="Homeodomain-like"/>
    <property type="match status" value="1"/>
</dbReference>
<comment type="caution">
    <text evidence="3">The sequence shown here is derived from an EMBL/GenBank/DDBJ whole genome shotgun (WGS) entry which is preliminary data.</text>
</comment>
<evidence type="ECO:0000313" key="4">
    <source>
        <dbReference type="Proteomes" id="UP000811492"/>
    </source>
</evidence>
<organism evidence="3 4">
    <name type="scientific">Leucobacter manosquensis</name>
    <dbReference type="NCBI Taxonomy" id="2810611"/>
    <lineage>
        <taxon>Bacteria</taxon>
        <taxon>Bacillati</taxon>
        <taxon>Actinomycetota</taxon>
        <taxon>Actinomycetes</taxon>
        <taxon>Micrococcales</taxon>
        <taxon>Microbacteriaceae</taxon>
        <taxon>Leucobacter</taxon>
    </lineage>
</organism>
<dbReference type="InterPro" id="IPR001584">
    <property type="entry name" value="Integrase_cat-core"/>
</dbReference>
<dbReference type="PROSITE" id="PS50994">
    <property type="entry name" value="INTEGRASE"/>
    <property type="match status" value="1"/>
</dbReference>
<dbReference type="Gene3D" id="3.30.420.10">
    <property type="entry name" value="Ribonuclease H-like superfamily/Ribonuclease H"/>
    <property type="match status" value="2"/>
</dbReference>
<feature type="compositionally biased region" description="Low complexity" evidence="1">
    <location>
        <begin position="321"/>
        <end position="335"/>
    </location>
</feature>
<dbReference type="EMBL" id="JAFEVO010000001">
    <property type="protein sequence ID" value="MBS3181936.1"/>
    <property type="molecule type" value="Genomic_DNA"/>
</dbReference>
<dbReference type="Proteomes" id="UP000811492">
    <property type="component" value="Unassembled WGS sequence"/>
</dbReference>
<protein>
    <submittedName>
        <fullName evidence="3">Helix-turn-helix domain-containing protein</fullName>
    </submittedName>
</protein>
<proteinExistence type="predicted"/>
<accession>A0ABS5M5J4</accession>
<dbReference type="Pfam" id="PF13565">
    <property type="entry name" value="HTH_32"/>
    <property type="match status" value="1"/>
</dbReference>
<evidence type="ECO:0000256" key="1">
    <source>
        <dbReference type="SAM" id="MobiDB-lite"/>
    </source>
</evidence>
<feature type="region of interest" description="Disordered" evidence="1">
    <location>
        <begin position="320"/>
        <end position="358"/>
    </location>
</feature>
<reference evidence="3 4" key="1">
    <citation type="submission" date="2021-02" db="EMBL/GenBank/DDBJ databases">
        <title>Draft genome and description of Leucobacter sp nov strain Marseille-Q4368.</title>
        <authorList>
            <person name="Boxberger M."/>
            <person name="La Scola B."/>
        </authorList>
    </citation>
    <scope>NUCLEOTIDE SEQUENCE [LARGE SCALE GENOMIC DNA]</scope>
    <source>
        <strain evidence="3 4">Marseille-Q4368</strain>
    </source>
</reference>
<name>A0ABS5M5J4_9MICO</name>
<dbReference type="RefSeq" id="WP_211648961.1">
    <property type="nucleotide sequence ID" value="NZ_JAFEVO010000001.1"/>
</dbReference>
<feature type="domain" description="Integrase catalytic" evidence="2">
    <location>
        <begin position="130"/>
        <end position="241"/>
    </location>
</feature>
<dbReference type="Pfam" id="PF00665">
    <property type="entry name" value="rve"/>
    <property type="match status" value="1"/>
</dbReference>
<dbReference type="PANTHER" id="PTHR47515">
    <property type="entry name" value="LOW CALCIUM RESPONSE LOCUS PROTEIN T"/>
    <property type="match status" value="1"/>
</dbReference>
<sequence>MHRNQLLIIAITTQGLTYREAARLYGVSKSLVHTLYQRYLAEGEVGILPRSRAPHTCPGQTPKHIRERILELRDTLLQHGSDAGADTIRTYLAREHVTVSRTTIWRILQRSGAITPQPQKRPRSSWQRFQASQPNEMWQSDFTHHRLTTGHEIEIIGWLDDHSRFLLHLSAHPRVTGRIVVDTFTQAAHAHGFPAATLTDNGMVYIIERFWQTLKKYLAQHNAASITELQTSLDRFSEYYNTIRPHRAIARNTPQHAYTLIPKAAPTRPDAPDSWQVRYDIVGTTGTISLHHAGRLRHLGIGRENARTEIICLVHAHHATESPTPATSSANTSSTQKRTTNEKHPNPHSVGSGAVMSSDITMVGLTGFEPATP</sequence>
<dbReference type="InterPro" id="IPR036397">
    <property type="entry name" value="RNaseH_sf"/>
</dbReference>
<evidence type="ECO:0000313" key="3">
    <source>
        <dbReference type="EMBL" id="MBS3181936.1"/>
    </source>
</evidence>
<dbReference type="InterPro" id="IPR009057">
    <property type="entry name" value="Homeodomain-like_sf"/>
</dbReference>
<dbReference type="PANTHER" id="PTHR47515:SF2">
    <property type="entry name" value="INTEGRASE CORE DOMAIN PROTEIN"/>
    <property type="match status" value="1"/>
</dbReference>
<keyword evidence="4" id="KW-1185">Reference proteome</keyword>
<gene>
    <name evidence="3" type="ORF">JSQ98_06965</name>
</gene>
<dbReference type="InterPro" id="IPR012337">
    <property type="entry name" value="RNaseH-like_sf"/>
</dbReference>
<evidence type="ECO:0000259" key="2">
    <source>
        <dbReference type="PROSITE" id="PS50994"/>
    </source>
</evidence>
<dbReference type="SUPFAM" id="SSF53098">
    <property type="entry name" value="Ribonuclease H-like"/>
    <property type="match status" value="1"/>
</dbReference>